<feature type="domain" description="F-box" evidence="1">
    <location>
        <begin position="13"/>
        <end position="47"/>
    </location>
</feature>
<evidence type="ECO:0000313" key="2">
    <source>
        <dbReference type="EMBL" id="KAK6348978.1"/>
    </source>
</evidence>
<name>A0AAV9UW45_9PEZI</name>
<dbReference type="AlphaFoldDB" id="A0AAV9UW45"/>
<comment type="caution">
    <text evidence="2">The sequence shown here is derived from an EMBL/GenBank/DDBJ whole genome shotgun (WGS) entry which is preliminary data.</text>
</comment>
<dbReference type="InterPro" id="IPR001810">
    <property type="entry name" value="F-box_dom"/>
</dbReference>
<dbReference type="Gene3D" id="1.20.1280.50">
    <property type="match status" value="1"/>
</dbReference>
<keyword evidence="3" id="KW-1185">Reference proteome</keyword>
<organism evidence="2 3">
    <name type="scientific">Orbilia blumenaviensis</name>
    <dbReference type="NCBI Taxonomy" id="1796055"/>
    <lineage>
        <taxon>Eukaryota</taxon>
        <taxon>Fungi</taxon>
        <taxon>Dikarya</taxon>
        <taxon>Ascomycota</taxon>
        <taxon>Pezizomycotina</taxon>
        <taxon>Orbiliomycetes</taxon>
        <taxon>Orbiliales</taxon>
        <taxon>Orbiliaceae</taxon>
        <taxon>Orbilia</taxon>
    </lineage>
</organism>
<dbReference type="EMBL" id="JAVHNS010000007">
    <property type="protein sequence ID" value="KAK6348978.1"/>
    <property type="molecule type" value="Genomic_DNA"/>
</dbReference>
<dbReference type="Proteomes" id="UP001373714">
    <property type="component" value="Unassembled WGS sequence"/>
</dbReference>
<evidence type="ECO:0000313" key="3">
    <source>
        <dbReference type="Proteomes" id="UP001373714"/>
    </source>
</evidence>
<dbReference type="Pfam" id="PF00646">
    <property type="entry name" value="F-box"/>
    <property type="match status" value="1"/>
</dbReference>
<evidence type="ECO:0000259" key="1">
    <source>
        <dbReference type="Pfam" id="PF00646"/>
    </source>
</evidence>
<reference evidence="2 3" key="1">
    <citation type="submission" date="2019-10" db="EMBL/GenBank/DDBJ databases">
        <authorList>
            <person name="Palmer J.M."/>
        </authorList>
    </citation>
    <scope>NUCLEOTIDE SEQUENCE [LARGE SCALE GENOMIC DNA]</scope>
    <source>
        <strain evidence="2 3">TWF730</strain>
    </source>
</reference>
<protein>
    <recommendedName>
        <fullName evidence="1">F-box domain-containing protein</fullName>
    </recommendedName>
</protein>
<gene>
    <name evidence="2" type="ORF">TWF730_009738</name>
</gene>
<sequence>MEPDATSQVLNTNELLEEILKHIPAGELLKYTRFVSKSWKELVEGSPKLQWKTWKWKETYIPPSVLEDPSIELFSANGRKYGFEFAADAVYWLHRFWRMMLTYPTNKEGGKAEHGLSQNLCEWMVEQIPDVELFRPRLEGISAMLQFSPDSAAEEIVGGAYDMEITDDKFTLRNFARLIFKHALSSRGLEMLRHLRHAKAQARRRMWDYSDDYTLIIVVSSALGKVDANQADSKDLDHPVKYSMNSTFVFELDKACVSSSSGLDVRIEYLRPGTLYPEAREEPPILLQRDYYFPYLSITT</sequence>
<accession>A0AAV9UW45</accession>
<proteinExistence type="predicted"/>